<keyword evidence="4 7" id="KW-0238">DNA-binding</keyword>
<evidence type="ECO:0000256" key="4">
    <source>
        <dbReference type="ARBA" id="ARBA00023125"/>
    </source>
</evidence>
<dbReference type="Pfam" id="PF00072">
    <property type="entry name" value="Response_reg"/>
    <property type="match status" value="1"/>
</dbReference>
<dbReference type="InterPro" id="IPR011006">
    <property type="entry name" value="CheY-like_superfamily"/>
</dbReference>
<dbReference type="AlphaFoldDB" id="A0A6L5XG78"/>
<dbReference type="GO" id="GO:0032993">
    <property type="term" value="C:protein-DNA complex"/>
    <property type="evidence" value="ECO:0007669"/>
    <property type="project" value="TreeGrafter"/>
</dbReference>
<evidence type="ECO:0000256" key="5">
    <source>
        <dbReference type="ARBA" id="ARBA00023163"/>
    </source>
</evidence>
<evidence type="ECO:0000256" key="3">
    <source>
        <dbReference type="ARBA" id="ARBA00023015"/>
    </source>
</evidence>
<dbReference type="GO" id="GO:0000156">
    <property type="term" value="F:phosphorelay response regulator activity"/>
    <property type="evidence" value="ECO:0007669"/>
    <property type="project" value="TreeGrafter"/>
</dbReference>
<evidence type="ECO:0000256" key="6">
    <source>
        <dbReference type="PROSITE-ProRule" id="PRU00169"/>
    </source>
</evidence>
<feature type="domain" description="OmpR/PhoB-type" evidence="9">
    <location>
        <begin position="135"/>
        <end position="233"/>
    </location>
</feature>
<dbReference type="PANTHER" id="PTHR48111">
    <property type="entry name" value="REGULATOR OF RPOS"/>
    <property type="match status" value="1"/>
</dbReference>
<dbReference type="Pfam" id="PF00486">
    <property type="entry name" value="Trans_reg_C"/>
    <property type="match status" value="1"/>
</dbReference>
<dbReference type="PROSITE" id="PS51755">
    <property type="entry name" value="OMPR_PHOB"/>
    <property type="match status" value="1"/>
</dbReference>
<proteinExistence type="predicted"/>
<organism evidence="10 11">
    <name type="scientific">Sodaliphilus pleomorphus</name>
    <dbReference type="NCBI Taxonomy" id="2606626"/>
    <lineage>
        <taxon>Bacteria</taxon>
        <taxon>Pseudomonadati</taxon>
        <taxon>Bacteroidota</taxon>
        <taxon>Bacteroidia</taxon>
        <taxon>Bacteroidales</taxon>
        <taxon>Muribaculaceae</taxon>
        <taxon>Sodaliphilus</taxon>
    </lineage>
</organism>
<dbReference type="SMART" id="SM00448">
    <property type="entry name" value="REC"/>
    <property type="match status" value="1"/>
</dbReference>
<dbReference type="SMART" id="SM00862">
    <property type="entry name" value="Trans_reg_C"/>
    <property type="match status" value="1"/>
</dbReference>
<feature type="domain" description="Response regulatory" evidence="8">
    <location>
        <begin position="8"/>
        <end position="125"/>
    </location>
</feature>
<sequence length="243" mass="27724">MEQCNKARVLLAEDESTISNFIKVGMADFGIDVTVVDNGLEAWNTLQAQEQDFKLVILDIRMPGLSGLEVCRKYREKYGYSTPVLMLTALATTDDIVLGLEVGADDYMVKPFKFKELVARVQALMRQPRAQESAPVSFKCGQLSLDPSTRKATREGLSVDLSTKEYRLLEYMIQHHDEPLSRRQLLKDVWDKDFDTNTNIVDVYVRYVRNKIDDPFELKLIHTITGVGYMMSCREPNATSKKK</sequence>
<dbReference type="InterPro" id="IPR039420">
    <property type="entry name" value="WalR-like"/>
</dbReference>
<name>A0A6L5XG78_9BACT</name>
<dbReference type="InterPro" id="IPR001789">
    <property type="entry name" value="Sig_transdc_resp-reg_receiver"/>
</dbReference>
<dbReference type="GO" id="GO:0005829">
    <property type="term" value="C:cytosol"/>
    <property type="evidence" value="ECO:0007669"/>
    <property type="project" value="TreeGrafter"/>
</dbReference>
<dbReference type="EMBL" id="VULT01000022">
    <property type="protein sequence ID" value="MSS18468.1"/>
    <property type="molecule type" value="Genomic_DNA"/>
</dbReference>
<dbReference type="FunFam" id="1.10.10.10:FF:000005">
    <property type="entry name" value="Two-component system response regulator"/>
    <property type="match status" value="1"/>
</dbReference>
<evidence type="ECO:0000256" key="2">
    <source>
        <dbReference type="ARBA" id="ARBA00023012"/>
    </source>
</evidence>
<feature type="modified residue" description="4-aspartylphosphate" evidence="6">
    <location>
        <position position="59"/>
    </location>
</feature>
<keyword evidence="2" id="KW-0902">Two-component regulatory system</keyword>
<comment type="caution">
    <text evidence="10">The sequence shown here is derived from an EMBL/GenBank/DDBJ whole genome shotgun (WGS) entry which is preliminary data.</text>
</comment>
<dbReference type="PANTHER" id="PTHR48111:SF22">
    <property type="entry name" value="REGULATOR OF RPOS"/>
    <property type="match status" value="1"/>
</dbReference>
<evidence type="ECO:0000256" key="1">
    <source>
        <dbReference type="ARBA" id="ARBA00022553"/>
    </source>
</evidence>
<evidence type="ECO:0000313" key="10">
    <source>
        <dbReference type="EMBL" id="MSS18468.1"/>
    </source>
</evidence>
<dbReference type="Gene3D" id="1.10.10.10">
    <property type="entry name" value="Winged helix-like DNA-binding domain superfamily/Winged helix DNA-binding domain"/>
    <property type="match status" value="1"/>
</dbReference>
<dbReference type="PROSITE" id="PS50110">
    <property type="entry name" value="RESPONSE_REGULATORY"/>
    <property type="match status" value="1"/>
</dbReference>
<keyword evidence="11" id="KW-1185">Reference proteome</keyword>
<dbReference type="Gene3D" id="3.40.50.2300">
    <property type="match status" value="1"/>
</dbReference>
<evidence type="ECO:0000259" key="8">
    <source>
        <dbReference type="PROSITE" id="PS50110"/>
    </source>
</evidence>
<feature type="DNA-binding region" description="OmpR/PhoB-type" evidence="7">
    <location>
        <begin position="135"/>
        <end position="233"/>
    </location>
</feature>
<dbReference type="CDD" id="cd00383">
    <property type="entry name" value="trans_reg_C"/>
    <property type="match status" value="1"/>
</dbReference>
<dbReference type="RefSeq" id="WP_154327665.1">
    <property type="nucleotide sequence ID" value="NZ_CP045696.1"/>
</dbReference>
<dbReference type="InterPro" id="IPR036388">
    <property type="entry name" value="WH-like_DNA-bd_sf"/>
</dbReference>
<dbReference type="InterPro" id="IPR001867">
    <property type="entry name" value="OmpR/PhoB-type_DNA-bd"/>
</dbReference>
<dbReference type="Proteomes" id="UP000483362">
    <property type="component" value="Unassembled WGS sequence"/>
</dbReference>
<protein>
    <submittedName>
        <fullName evidence="10">Response regulator transcription factor</fullName>
    </submittedName>
</protein>
<evidence type="ECO:0000313" key="11">
    <source>
        <dbReference type="Proteomes" id="UP000483362"/>
    </source>
</evidence>
<evidence type="ECO:0000256" key="7">
    <source>
        <dbReference type="PROSITE-ProRule" id="PRU01091"/>
    </source>
</evidence>
<evidence type="ECO:0000259" key="9">
    <source>
        <dbReference type="PROSITE" id="PS51755"/>
    </source>
</evidence>
<dbReference type="Gene3D" id="6.10.250.690">
    <property type="match status" value="1"/>
</dbReference>
<dbReference type="GO" id="GO:0000976">
    <property type="term" value="F:transcription cis-regulatory region binding"/>
    <property type="evidence" value="ECO:0007669"/>
    <property type="project" value="TreeGrafter"/>
</dbReference>
<keyword evidence="3" id="KW-0805">Transcription regulation</keyword>
<gene>
    <name evidence="10" type="ORF">FYJ29_11985</name>
</gene>
<dbReference type="GO" id="GO:0006355">
    <property type="term" value="P:regulation of DNA-templated transcription"/>
    <property type="evidence" value="ECO:0007669"/>
    <property type="project" value="InterPro"/>
</dbReference>
<dbReference type="CDD" id="cd17574">
    <property type="entry name" value="REC_OmpR"/>
    <property type="match status" value="1"/>
</dbReference>
<dbReference type="SUPFAM" id="SSF52172">
    <property type="entry name" value="CheY-like"/>
    <property type="match status" value="1"/>
</dbReference>
<reference evidence="10 11" key="1">
    <citation type="submission" date="2019-08" db="EMBL/GenBank/DDBJ databases">
        <title>In-depth cultivation of the pig gut microbiome towards novel bacterial diversity and tailored functional studies.</title>
        <authorList>
            <person name="Wylensek D."/>
            <person name="Hitch T.C.A."/>
            <person name="Clavel T."/>
        </authorList>
    </citation>
    <scope>NUCLEOTIDE SEQUENCE [LARGE SCALE GENOMIC DNA]</scope>
    <source>
        <strain evidence="10 11">Oil-RF-744-WCA-WT-10</strain>
    </source>
</reference>
<keyword evidence="1 6" id="KW-0597">Phosphoprotein</keyword>
<accession>A0A6L5XG78</accession>
<keyword evidence="5" id="KW-0804">Transcription</keyword>